<dbReference type="EMBL" id="SHKW01000001">
    <property type="protein sequence ID" value="RZU42841.1"/>
    <property type="molecule type" value="Genomic_DNA"/>
</dbReference>
<accession>A0A4Q7YZW9</accession>
<dbReference type="Proteomes" id="UP000292958">
    <property type="component" value="Unassembled WGS sequence"/>
</dbReference>
<evidence type="ECO:0000313" key="1">
    <source>
        <dbReference type="EMBL" id="RZU42841.1"/>
    </source>
</evidence>
<dbReference type="AlphaFoldDB" id="A0A4Q7YZW9"/>
<keyword evidence="2" id="KW-1185">Reference proteome</keyword>
<reference evidence="1 2" key="1">
    <citation type="submission" date="2019-02" db="EMBL/GenBank/DDBJ databases">
        <title>Genomic Encyclopedia of Archaeal and Bacterial Type Strains, Phase II (KMG-II): from individual species to whole genera.</title>
        <authorList>
            <person name="Goeker M."/>
        </authorList>
    </citation>
    <scope>NUCLEOTIDE SEQUENCE [LARGE SCALE GENOMIC DNA]</scope>
    <source>
        <strain evidence="1 2">DSM 18101</strain>
    </source>
</reference>
<proteinExistence type="predicted"/>
<protein>
    <submittedName>
        <fullName evidence="1">Uncharacterized protein</fullName>
    </submittedName>
</protein>
<name>A0A4Q7YZW9_9BACT</name>
<sequence>MVPQVSGRQQRIWGKASLKMAAGIHIITIEIVHKSTFALVGHAVPSSALPRF</sequence>
<evidence type="ECO:0000313" key="2">
    <source>
        <dbReference type="Proteomes" id="UP000292958"/>
    </source>
</evidence>
<gene>
    <name evidence="1" type="ORF">BDD14_4439</name>
</gene>
<organism evidence="1 2">
    <name type="scientific">Edaphobacter modestus</name>
    <dbReference type="NCBI Taxonomy" id="388466"/>
    <lineage>
        <taxon>Bacteria</taxon>
        <taxon>Pseudomonadati</taxon>
        <taxon>Acidobacteriota</taxon>
        <taxon>Terriglobia</taxon>
        <taxon>Terriglobales</taxon>
        <taxon>Acidobacteriaceae</taxon>
        <taxon>Edaphobacter</taxon>
    </lineage>
</organism>
<comment type="caution">
    <text evidence="1">The sequence shown here is derived from an EMBL/GenBank/DDBJ whole genome shotgun (WGS) entry which is preliminary data.</text>
</comment>